<organism evidence="3 4">
    <name type="scientific">Sulfurovum xiamenensis</name>
    <dbReference type="NCBI Taxonomy" id="3019066"/>
    <lineage>
        <taxon>Bacteria</taxon>
        <taxon>Pseudomonadati</taxon>
        <taxon>Campylobacterota</taxon>
        <taxon>Epsilonproteobacteria</taxon>
        <taxon>Campylobacterales</taxon>
        <taxon>Sulfurovaceae</taxon>
        <taxon>Sulfurovum</taxon>
    </lineage>
</organism>
<evidence type="ECO:0000256" key="1">
    <source>
        <dbReference type="SAM" id="Coils"/>
    </source>
</evidence>
<evidence type="ECO:0000256" key="2">
    <source>
        <dbReference type="SAM" id="SignalP"/>
    </source>
</evidence>
<keyword evidence="2" id="KW-0732">Signal</keyword>
<feature type="chain" id="PRO_5045054758" evidence="2">
    <location>
        <begin position="25"/>
        <end position="405"/>
    </location>
</feature>
<sequence length="405" mass="46468">MLGEKGMIKFTLVLLFCSSISVQAITYSDALEKIQEHEVIQSGNFKVRAIQEEAKSKGSWGDPVFKIAAKNYPIDTLANDQTPMTGIDFGVSQKIPLTNKYEVKKSALESLSQAYRYNIENQKELLILNFWNILIENRKLSDELIILENNKDWIEKNLKVSSRLYTMGKVTQQAILEIQIRSFELDNIISNKKHELSKIKEKIKYLTGHSEIEEKSIPWNSLDTSSTDNIDYRELEFQEKVKAKQHAITASSLDLISDITISLNYTQRSNIDMVGDFIGVSISFPLPFSDKKSSNYSKSLYEESKTLKEYEVYKKSKNRDIMLKTQEIKKLNSELNVLNNKIIGFAIDARKIISKSYGVGKATYIELLQSELNLQNILLRKVALESKRDLERVSLKYIKGDLFDE</sequence>
<evidence type="ECO:0000313" key="4">
    <source>
        <dbReference type="Proteomes" id="UP001169066"/>
    </source>
</evidence>
<dbReference type="EMBL" id="JAQIBC010000016">
    <property type="protein sequence ID" value="MDM5264781.1"/>
    <property type="molecule type" value="Genomic_DNA"/>
</dbReference>
<feature type="coiled-coil region" evidence="1">
    <location>
        <begin position="314"/>
        <end position="341"/>
    </location>
</feature>
<name>A0ABT7QUL2_9BACT</name>
<feature type="signal peptide" evidence="2">
    <location>
        <begin position="1"/>
        <end position="24"/>
    </location>
</feature>
<comment type="caution">
    <text evidence="3">The sequence shown here is derived from an EMBL/GenBank/DDBJ whole genome shotgun (WGS) entry which is preliminary data.</text>
</comment>
<evidence type="ECO:0000313" key="3">
    <source>
        <dbReference type="EMBL" id="MDM5264781.1"/>
    </source>
</evidence>
<dbReference type="SUPFAM" id="SSF56954">
    <property type="entry name" value="Outer membrane efflux proteins (OEP)"/>
    <property type="match status" value="1"/>
</dbReference>
<dbReference type="RefSeq" id="WP_289402663.1">
    <property type="nucleotide sequence ID" value="NZ_JAQIBC010000016.1"/>
</dbReference>
<keyword evidence="1" id="KW-0175">Coiled coil</keyword>
<gene>
    <name evidence="3" type="ORF">PF327_11300</name>
</gene>
<keyword evidence="4" id="KW-1185">Reference proteome</keyword>
<accession>A0ABT7QUL2</accession>
<reference evidence="3" key="1">
    <citation type="submission" date="2023-01" db="EMBL/GenBank/DDBJ databases">
        <title>Sulfurovum sp. XTW-4 genome assembly.</title>
        <authorList>
            <person name="Wang J."/>
        </authorList>
    </citation>
    <scope>NUCLEOTIDE SEQUENCE</scope>
    <source>
        <strain evidence="3">XTW-4</strain>
    </source>
</reference>
<dbReference type="Proteomes" id="UP001169066">
    <property type="component" value="Unassembled WGS sequence"/>
</dbReference>
<protein>
    <submittedName>
        <fullName evidence="3">TolC family protein</fullName>
    </submittedName>
</protein>
<proteinExistence type="predicted"/>
<dbReference type="Gene3D" id="1.20.1600.10">
    <property type="entry name" value="Outer membrane efflux proteins (OEP)"/>
    <property type="match status" value="1"/>
</dbReference>